<dbReference type="SUPFAM" id="SSF52374">
    <property type="entry name" value="Nucleotidylyl transferase"/>
    <property type="match status" value="1"/>
</dbReference>
<name>A0A0D6MB74_9BILA</name>
<dbReference type="NCBIfam" id="TIGR00233">
    <property type="entry name" value="trpS"/>
    <property type="match status" value="1"/>
</dbReference>
<dbReference type="Pfam" id="PF00579">
    <property type="entry name" value="tRNA-synt_1b"/>
    <property type="match status" value="1"/>
</dbReference>
<keyword evidence="3 9" id="KW-0436">Ligase</keyword>
<dbReference type="EC" id="6.1.1.2" evidence="2"/>
<dbReference type="InterPro" id="IPR014729">
    <property type="entry name" value="Rossmann-like_a/b/a_fold"/>
</dbReference>
<dbReference type="GO" id="GO:0005524">
    <property type="term" value="F:ATP binding"/>
    <property type="evidence" value="ECO:0007669"/>
    <property type="project" value="UniProtKB-KW"/>
</dbReference>
<organism evidence="10 11">
    <name type="scientific">Ancylostoma ceylanicum</name>
    <dbReference type="NCBI Taxonomy" id="53326"/>
    <lineage>
        <taxon>Eukaryota</taxon>
        <taxon>Metazoa</taxon>
        <taxon>Ecdysozoa</taxon>
        <taxon>Nematoda</taxon>
        <taxon>Chromadorea</taxon>
        <taxon>Rhabditida</taxon>
        <taxon>Rhabditina</taxon>
        <taxon>Rhabditomorpha</taxon>
        <taxon>Strongyloidea</taxon>
        <taxon>Ancylostomatidae</taxon>
        <taxon>Ancylostomatinae</taxon>
        <taxon>Ancylostoma</taxon>
    </lineage>
</organism>
<protein>
    <recommendedName>
        <fullName evidence="2">tryptophan--tRNA ligase</fullName>
        <ecNumber evidence="2">6.1.1.2</ecNumber>
    </recommendedName>
    <alternativeName>
        <fullName evidence="8">Tryptophanyl-tRNA synthetase</fullName>
    </alternativeName>
</protein>
<accession>A0A0D6MB74</accession>
<evidence type="ECO:0000256" key="1">
    <source>
        <dbReference type="ARBA" id="ARBA00005594"/>
    </source>
</evidence>
<evidence type="ECO:0000313" key="10">
    <source>
        <dbReference type="EMBL" id="EPB77477.1"/>
    </source>
</evidence>
<dbReference type="PRINTS" id="PR01039">
    <property type="entry name" value="TRNASYNTHTRP"/>
</dbReference>
<dbReference type="GO" id="GO:0004830">
    <property type="term" value="F:tryptophan-tRNA ligase activity"/>
    <property type="evidence" value="ECO:0007669"/>
    <property type="project" value="UniProtKB-EC"/>
</dbReference>
<sequence length="318" mass="36278">MRSVRHFCKELRANIRRMAASLLACGVDPSRTLLFRQSSVPQIAQLSWILGSLQTVAQLQRLPQFKEKATKCSYSECFRRCRFSRGDVPVGLLTYPVLQSADVLMFKATHVPVGADQAQHMNLLADLANHFNTHYKVAYFPRPQSVIRNVSSRVRSLRDPLKKMSKSEASARSRLEISDSAEEIEEKCRKAVSDTESRLSYDPEKRPAISNLVGFCLLTKLNTTVWEFRKIDLYCAVSGSEIAQVEKQGWDQLQLKKALSQAVIERFTPIRENFLKLEQGTEVMHYFQVDEILMENGKTARSIAQQNMDEIQRIVGFT</sequence>
<reference evidence="10 11" key="1">
    <citation type="submission" date="2013-05" db="EMBL/GenBank/DDBJ databases">
        <title>Draft genome of the parasitic nematode Anyclostoma ceylanicum.</title>
        <authorList>
            <person name="Mitreva M."/>
        </authorList>
    </citation>
    <scope>NUCLEOTIDE SEQUENCE [LARGE SCALE GENOMIC DNA]</scope>
</reference>
<dbReference type="InterPro" id="IPR002306">
    <property type="entry name" value="Trp-tRNA-ligase"/>
</dbReference>
<dbReference type="InterPro" id="IPR002305">
    <property type="entry name" value="aa-tRNA-synth_Ic"/>
</dbReference>
<keyword evidence="11" id="KW-1185">Reference proteome</keyword>
<dbReference type="InterPro" id="IPR050203">
    <property type="entry name" value="Trp-tRNA_synthetase"/>
</dbReference>
<evidence type="ECO:0000256" key="3">
    <source>
        <dbReference type="ARBA" id="ARBA00022598"/>
    </source>
</evidence>
<dbReference type="Proteomes" id="UP000054495">
    <property type="component" value="Unassembled WGS sequence"/>
</dbReference>
<dbReference type="PANTHER" id="PTHR43766">
    <property type="entry name" value="TRYPTOPHAN--TRNA LIGASE, MITOCHONDRIAL"/>
    <property type="match status" value="1"/>
</dbReference>
<dbReference type="PANTHER" id="PTHR43766:SF1">
    <property type="entry name" value="TRYPTOPHAN--TRNA LIGASE, MITOCHONDRIAL"/>
    <property type="match status" value="1"/>
</dbReference>
<dbReference type="EMBL" id="KE124836">
    <property type="protein sequence ID" value="EPB77477.1"/>
    <property type="molecule type" value="Genomic_DNA"/>
</dbReference>
<evidence type="ECO:0000256" key="9">
    <source>
        <dbReference type="RuleBase" id="RU363036"/>
    </source>
</evidence>
<evidence type="ECO:0000256" key="4">
    <source>
        <dbReference type="ARBA" id="ARBA00022741"/>
    </source>
</evidence>
<evidence type="ECO:0000256" key="8">
    <source>
        <dbReference type="ARBA" id="ARBA00030268"/>
    </source>
</evidence>
<keyword evidence="6 9" id="KW-0648">Protein biosynthesis</keyword>
<keyword evidence="7 9" id="KW-0030">Aminoacyl-tRNA synthetase</keyword>
<comment type="similarity">
    <text evidence="1 9">Belongs to the class-I aminoacyl-tRNA synthetase family.</text>
</comment>
<evidence type="ECO:0000256" key="2">
    <source>
        <dbReference type="ARBA" id="ARBA00013161"/>
    </source>
</evidence>
<proteinExistence type="inferred from homology"/>
<dbReference type="Gene3D" id="3.40.50.620">
    <property type="entry name" value="HUPs"/>
    <property type="match status" value="1"/>
</dbReference>
<dbReference type="GO" id="GO:0070183">
    <property type="term" value="P:mitochondrial tryptophanyl-tRNA aminoacylation"/>
    <property type="evidence" value="ECO:0007669"/>
    <property type="project" value="TreeGrafter"/>
</dbReference>
<gene>
    <name evidence="10" type="ORF">ANCCEY_03460</name>
</gene>
<evidence type="ECO:0000313" key="11">
    <source>
        <dbReference type="Proteomes" id="UP000054495"/>
    </source>
</evidence>
<keyword evidence="4 9" id="KW-0547">Nucleotide-binding</keyword>
<evidence type="ECO:0000256" key="6">
    <source>
        <dbReference type="ARBA" id="ARBA00022917"/>
    </source>
</evidence>
<dbReference type="AlphaFoldDB" id="A0A0D6MB74"/>
<dbReference type="Gene3D" id="1.10.240.10">
    <property type="entry name" value="Tyrosyl-Transfer RNA Synthetase"/>
    <property type="match status" value="1"/>
</dbReference>
<evidence type="ECO:0000256" key="5">
    <source>
        <dbReference type="ARBA" id="ARBA00022840"/>
    </source>
</evidence>
<keyword evidence="5 9" id="KW-0067">ATP-binding</keyword>
<evidence type="ECO:0000256" key="7">
    <source>
        <dbReference type="ARBA" id="ARBA00023146"/>
    </source>
</evidence>
<dbReference type="GO" id="GO:0005759">
    <property type="term" value="C:mitochondrial matrix"/>
    <property type="evidence" value="ECO:0007669"/>
    <property type="project" value="TreeGrafter"/>
</dbReference>